<dbReference type="AlphaFoldDB" id="A0A915IPQ3"/>
<keyword evidence="1" id="KW-1185">Reference proteome</keyword>
<accession>A0A915IPQ3</accession>
<sequence>LNSLKLREHLKFLSLIEVQSTSIVEQIFLQTIQDHKASEPINGTPITKNTALRRIHTSCRTSSVLSRSPVRHPKKFNHDNSKTELFIEEAKERPCSWYKRSQLLKQ</sequence>
<protein>
    <submittedName>
        <fullName evidence="2">Uncharacterized protein</fullName>
    </submittedName>
</protein>
<dbReference type="Proteomes" id="UP000887565">
    <property type="component" value="Unplaced"/>
</dbReference>
<evidence type="ECO:0000313" key="1">
    <source>
        <dbReference type="Proteomes" id="UP000887565"/>
    </source>
</evidence>
<proteinExistence type="predicted"/>
<evidence type="ECO:0000313" key="2">
    <source>
        <dbReference type="WBParaSite" id="nRc.2.0.1.t15855-RA"/>
    </source>
</evidence>
<name>A0A915IPQ3_ROMCU</name>
<reference evidence="2" key="1">
    <citation type="submission" date="2022-11" db="UniProtKB">
        <authorList>
            <consortium name="WormBaseParasite"/>
        </authorList>
    </citation>
    <scope>IDENTIFICATION</scope>
</reference>
<organism evidence="1 2">
    <name type="scientific">Romanomermis culicivorax</name>
    <name type="common">Nematode worm</name>
    <dbReference type="NCBI Taxonomy" id="13658"/>
    <lineage>
        <taxon>Eukaryota</taxon>
        <taxon>Metazoa</taxon>
        <taxon>Ecdysozoa</taxon>
        <taxon>Nematoda</taxon>
        <taxon>Enoplea</taxon>
        <taxon>Dorylaimia</taxon>
        <taxon>Mermithida</taxon>
        <taxon>Mermithoidea</taxon>
        <taxon>Mermithidae</taxon>
        <taxon>Romanomermis</taxon>
    </lineage>
</organism>
<dbReference type="WBParaSite" id="nRc.2.0.1.t15855-RA">
    <property type="protein sequence ID" value="nRc.2.0.1.t15855-RA"/>
    <property type="gene ID" value="nRc.2.0.1.g15855"/>
</dbReference>